<dbReference type="Proteomes" id="UP001500194">
    <property type="component" value="Unassembled WGS sequence"/>
</dbReference>
<dbReference type="EMBL" id="BAAADU010000002">
    <property type="protein sequence ID" value="GAA0646707.1"/>
    <property type="molecule type" value="Genomic_DNA"/>
</dbReference>
<dbReference type="Pfam" id="PF09844">
    <property type="entry name" value="DUF2071"/>
    <property type="match status" value="1"/>
</dbReference>
<name>A0AAV3SZ23_9EURY</name>
<evidence type="ECO:0000313" key="2">
    <source>
        <dbReference type="Proteomes" id="UP001500194"/>
    </source>
</evidence>
<protein>
    <submittedName>
        <fullName evidence="1">DUF2071 domain-containing protein</fullName>
    </submittedName>
</protein>
<evidence type="ECO:0000313" key="1">
    <source>
        <dbReference type="EMBL" id="GAA0646707.1"/>
    </source>
</evidence>
<comment type="caution">
    <text evidence="1">The sequence shown here is derived from an EMBL/GenBank/DDBJ whole genome shotgun (WGS) entry which is preliminary data.</text>
</comment>
<organism evidence="1 2">
    <name type="scientific">Salarchaeum japonicum</name>
    <dbReference type="NCBI Taxonomy" id="555573"/>
    <lineage>
        <taxon>Archaea</taxon>
        <taxon>Methanobacteriati</taxon>
        <taxon>Methanobacteriota</taxon>
        <taxon>Stenosarchaea group</taxon>
        <taxon>Halobacteria</taxon>
        <taxon>Halobacteriales</taxon>
        <taxon>Halobacteriaceae</taxon>
    </lineage>
</organism>
<gene>
    <name evidence="1" type="ORF">GCM10009019_06320</name>
</gene>
<sequence length="228" mass="25743">MRVIDMDWERVCFASWPVDPALVERSLPDRLTADTYDGRAYLSVVPFLMGRVRPRHAPRRVGLDFAELNLRTYVEHDGEPGIYFYNLDAADPVGVALARTLFSLPYYRADTNVERAPDDGTRFESTRTHGGVPACEFAATYRPTETPARPDSGSLTEWLVERYRFYTEGRSRLWYGDVEHPPWRVADATIAFDDNDLFAANGFDHPGGDPHVAYSPGVPVTAHHLRPA</sequence>
<reference evidence="1 2" key="1">
    <citation type="journal article" date="2019" name="Int. J. Syst. Evol. Microbiol.">
        <title>The Global Catalogue of Microorganisms (GCM) 10K type strain sequencing project: providing services to taxonomists for standard genome sequencing and annotation.</title>
        <authorList>
            <consortium name="The Broad Institute Genomics Platform"/>
            <consortium name="The Broad Institute Genome Sequencing Center for Infectious Disease"/>
            <person name="Wu L."/>
            <person name="Ma J."/>
        </authorList>
    </citation>
    <scope>NUCLEOTIDE SEQUENCE [LARGE SCALE GENOMIC DNA]</scope>
    <source>
        <strain evidence="1 2">JCM 16327</strain>
    </source>
</reference>
<dbReference type="AlphaFoldDB" id="A0AAV3SZ23"/>
<proteinExistence type="predicted"/>
<dbReference type="GeneID" id="68572250"/>
<dbReference type="PANTHER" id="PTHR39186">
    <property type="entry name" value="DUF2071 FAMILY PROTEIN"/>
    <property type="match status" value="1"/>
</dbReference>
<dbReference type="PANTHER" id="PTHR39186:SF1">
    <property type="entry name" value="DUF2071 DOMAIN-CONTAINING PROTEIN"/>
    <property type="match status" value="1"/>
</dbReference>
<keyword evidence="2" id="KW-1185">Reference proteome</keyword>
<dbReference type="InterPro" id="IPR023375">
    <property type="entry name" value="ADC_dom_sf"/>
</dbReference>
<dbReference type="InterPro" id="IPR018644">
    <property type="entry name" value="DUF2071"/>
</dbReference>
<dbReference type="RefSeq" id="WP_227261657.1">
    <property type="nucleotide sequence ID" value="NZ_BAAADU010000002.1"/>
</dbReference>
<accession>A0AAV3SZ23</accession>
<dbReference type="SUPFAM" id="SSF160104">
    <property type="entry name" value="Acetoacetate decarboxylase-like"/>
    <property type="match status" value="1"/>
</dbReference>
<dbReference type="Gene3D" id="2.40.400.10">
    <property type="entry name" value="Acetoacetate decarboxylase-like"/>
    <property type="match status" value="1"/>
</dbReference>